<keyword evidence="1" id="KW-0479">Metal-binding</keyword>
<evidence type="ECO:0000259" key="4">
    <source>
        <dbReference type="PROSITE" id="PS50048"/>
    </source>
</evidence>
<dbReference type="InterPro" id="IPR052761">
    <property type="entry name" value="Fungal_Detox/Toxin_TFs"/>
</dbReference>
<keyword evidence="2" id="KW-0539">Nucleus</keyword>
<dbReference type="InterPro" id="IPR001138">
    <property type="entry name" value="Zn2Cys6_DnaBD"/>
</dbReference>
<dbReference type="EMBL" id="MU839050">
    <property type="protein sequence ID" value="KAK1761799.1"/>
    <property type="molecule type" value="Genomic_DNA"/>
</dbReference>
<dbReference type="SUPFAM" id="SSF57701">
    <property type="entry name" value="Zn2/Cys6 DNA-binding domain"/>
    <property type="match status" value="1"/>
</dbReference>
<feature type="region of interest" description="Disordered" evidence="3">
    <location>
        <begin position="75"/>
        <end position="94"/>
    </location>
</feature>
<feature type="compositionally biased region" description="Basic residues" evidence="3">
    <location>
        <begin position="75"/>
        <end position="89"/>
    </location>
</feature>
<keyword evidence="6" id="KW-1185">Reference proteome</keyword>
<dbReference type="SMART" id="SM00066">
    <property type="entry name" value="GAL4"/>
    <property type="match status" value="1"/>
</dbReference>
<dbReference type="PROSITE" id="PS00463">
    <property type="entry name" value="ZN2_CY6_FUNGAL_1"/>
    <property type="match status" value="1"/>
</dbReference>
<dbReference type="Pfam" id="PF04082">
    <property type="entry name" value="Fungal_trans"/>
    <property type="match status" value="1"/>
</dbReference>
<dbReference type="GeneID" id="85313959"/>
<dbReference type="InterPro" id="IPR007219">
    <property type="entry name" value="XnlR_reg_dom"/>
</dbReference>
<evidence type="ECO:0000256" key="3">
    <source>
        <dbReference type="SAM" id="MobiDB-lite"/>
    </source>
</evidence>
<proteinExistence type="predicted"/>
<dbReference type="RefSeq" id="XP_060278012.1">
    <property type="nucleotide sequence ID" value="XM_060430772.1"/>
</dbReference>
<dbReference type="GO" id="GO:0006351">
    <property type="term" value="P:DNA-templated transcription"/>
    <property type="evidence" value="ECO:0007669"/>
    <property type="project" value="InterPro"/>
</dbReference>
<dbReference type="GO" id="GO:0000981">
    <property type="term" value="F:DNA-binding transcription factor activity, RNA polymerase II-specific"/>
    <property type="evidence" value="ECO:0007669"/>
    <property type="project" value="InterPro"/>
</dbReference>
<dbReference type="GO" id="GO:0008270">
    <property type="term" value="F:zinc ion binding"/>
    <property type="evidence" value="ECO:0007669"/>
    <property type="project" value="InterPro"/>
</dbReference>
<gene>
    <name evidence="5" type="ORF">QBC33DRAFT_574679</name>
</gene>
<sequence>MMMSTPSPSASSTAAHKQGHHDAGNSAPAPVAVPKRRAPKACRACRMRKVRCNVFEHGPPCTNCRLDDVDCAVPQRRKGRSHPNTRKVQRSPQTEALFTEPGLMEWENDEQILSTSSNNDAAVRQTVIVGGNPEDDTSAQRAPERPRQIEATADAIPEASTLVLEQAFSRPPAGSIELPYFIRPLPSNIDPVDLEYLQRRGTFRLPEKPLVEELLWNYFEMIHPFTPIVDRDVISQLFEFQITTNGGEDARLSLFLMQAMLFVASAFVKESFLQEGGYGIRADLRREFYLRAKALYDFDLETDPVASLQGLLILTYWFSPEQPKNGWFWLEAAISKAQLMDLSAMVERCQQGRRKSLLKRLWWCCFIKENATHLELRKIPRLRLETCDVEPLALADFGIEEDGHEEAGQASQRQGFLVLARSDAFRTSNFMIVSKERAIIIETKACEAQLRQWRDTLHPEAQWREPQDNVEVDSSVEMHKILMHLMYFAAMSTLYQAQGFPLTAQAPTDPEQLRFHELSKQRVCYSAGEITKLAEAARRYQVTPYMPDFTLALLVPAIVVHLRRLRARQPECRQEGYRGLRICIELVESLKQSCAAAHRVVRLLTPALEKSGCSLTAASPLSRQRSATAAAAATAEAKDGPTTTTTLTDFPSFTITTPSPLPPFLDAPLSPVSPAAISGAPQNENEKRPGCPTTTTIITPPASLGQPMPTFWFDSLTLDMDTMSADSTNPLGATQPLEQPPLAMYAFDSADTADLFASLDDIDWSVDSLFSNLNSPIPNSIDCPLDMDGFG</sequence>
<dbReference type="CDD" id="cd12148">
    <property type="entry name" value="fungal_TF_MHR"/>
    <property type="match status" value="1"/>
</dbReference>
<dbReference type="GO" id="GO:0003677">
    <property type="term" value="F:DNA binding"/>
    <property type="evidence" value="ECO:0007669"/>
    <property type="project" value="InterPro"/>
</dbReference>
<evidence type="ECO:0000256" key="2">
    <source>
        <dbReference type="ARBA" id="ARBA00023242"/>
    </source>
</evidence>
<feature type="region of interest" description="Disordered" evidence="3">
    <location>
        <begin position="1"/>
        <end position="36"/>
    </location>
</feature>
<name>A0AAJ0BNZ1_9PEZI</name>
<comment type="caution">
    <text evidence="5">The sequence shown here is derived from an EMBL/GenBank/DDBJ whole genome shotgun (WGS) entry which is preliminary data.</text>
</comment>
<evidence type="ECO:0000313" key="5">
    <source>
        <dbReference type="EMBL" id="KAK1761799.1"/>
    </source>
</evidence>
<dbReference type="Pfam" id="PF00172">
    <property type="entry name" value="Zn_clus"/>
    <property type="match status" value="1"/>
</dbReference>
<reference evidence="5" key="1">
    <citation type="submission" date="2023-06" db="EMBL/GenBank/DDBJ databases">
        <title>Genome-scale phylogeny and comparative genomics of the fungal order Sordariales.</title>
        <authorList>
            <consortium name="Lawrence Berkeley National Laboratory"/>
            <person name="Hensen N."/>
            <person name="Bonometti L."/>
            <person name="Westerberg I."/>
            <person name="Brannstrom I.O."/>
            <person name="Guillou S."/>
            <person name="Cros-Aarteil S."/>
            <person name="Calhoun S."/>
            <person name="Haridas S."/>
            <person name="Kuo A."/>
            <person name="Mondo S."/>
            <person name="Pangilinan J."/>
            <person name="Riley R."/>
            <person name="Labutti K."/>
            <person name="Andreopoulos B."/>
            <person name="Lipzen A."/>
            <person name="Chen C."/>
            <person name="Yanf M."/>
            <person name="Daum C."/>
            <person name="Ng V."/>
            <person name="Clum A."/>
            <person name="Steindorff A."/>
            <person name="Ohm R."/>
            <person name="Martin F."/>
            <person name="Silar P."/>
            <person name="Natvig D."/>
            <person name="Lalanne C."/>
            <person name="Gautier V."/>
            <person name="Ament-Velasquez S.L."/>
            <person name="Kruys A."/>
            <person name="Hutchinson M.I."/>
            <person name="Powell A.J."/>
            <person name="Barry K."/>
            <person name="Miller A.N."/>
            <person name="Grigoriev I.V."/>
            <person name="Debuchy R."/>
            <person name="Gladieux P."/>
            <person name="Thoren M.H."/>
            <person name="Johannesson H."/>
        </authorList>
    </citation>
    <scope>NUCLEOTIDE SEQUENCE</scope>
    <source>
        <strain evidence="5">8032-3</strain>
    </source>
</reference>
<evidence type="ECO:0000313" key="6">
    <source>
        <dbReference type="Proteomes" id="UP001244011"/>
    </source>
</evidence>
<feature type="compositionally biased region" description="Low complexity" evidence="3">
    <location>
        <begin position="1"/>
        <end position="15"/>
    </location>
</feature>
<accession>A0AAJ0BNZ1</accession>
<organism evidence="5 6">
    <name type="scientific">Phialemonium atrogriseum</name>
    <dbReference type="NCBI Taxonomy" id="1093897"/>
    <lineage>
        <taxon>Eukaryota</taxon>
        <taxon>Fungi</taxon>
        <taxon>Dikarya</taxon>
        <taxon>Ascomycota</taxon>
        <taxon>Pezizomycotina</taxon>
        <taxon>Sordariomycetes</taxon>
        <taxon>Sordariomycetidae</taxon>
        <taxon>Cephalothecales</taxon>
        <taxon>Cephalothecaceae</taxon>
        <taxon>Phialemonium</taxon>
    </lineage>
</organism>
<evidence type="ECO:0000256" key="1">
    <source>
        <dbReference type="ARBA" id="ARBA00022723"/>
    </source>
</evidence>
<dbReference type="CDD" id="cd00067">
    <property type="entry name" value="GAL4"/>
    <property type="match status" value="1"/>
</dbReference>
<protein>
    <recommendedName>
        <fullName evidence="4">Zn(2)-C6 fungal-type domain-containing protein</fullName>
    </recommendedName>
</protein>
<feature type="domain" description="Zn(2)-C6 fungal-type" evidence="4">
    <location>
        <begin position="41"/>
        <end position="73"/>
    </location>
</feature>
<dbReference type="PANTHER" id="PTHR47425:SF2">
    <property type="entry name" value="FARB-RELATED"/>
    <property type="match status" value="1"/>
</dbReference>
<dbReference type="InterPro" id="IPR036864">
    <property type="entry name" value="Zn2-C6_fun-type_DNA-bd_sf"/>
</dbReference>
<dbReference type="Proteomes" id="UP001244011">
    <property type="component" value="Unassembled WGS sequence"/>
</dbReference>
<dbReference type="AlphaFoldDB" id="A0AAJ0BNZ1"/>
<dbReference type="PROSITE" id="PS50048">
    <property type="entry name" value="ZN2_CY6_FUNGAL_2"/>
    <property type="match status" value="1"/>
</dbReference>
<dbReference type="Gene3D" id="4.10.240.10">
    <property type="entry name" value="Zn(2)-C6 fungal-type DNA-binding domain"/>
    <property type="match status" value="1"/>
</dbReference>
<dbReference type="PANTHER" id="PTHR47425">
    <property type="entry name" value="FARB-RELATED"/>
    <property type="match status" value="1"/>
</dbReference>